<dbReference type="Pfam" id="PF14375">
    <property type="entry name" value="Cys_rich_CWC"/>
    <property type="match status" value="1"/>
</dbReference>
<protein>
    <recommendedName>
        <fullName evidence="3">Cysteine-rich CWC family protein</fullName>
    </recommendedName>
</protein>
<name>A0A2W5DNA3_9BURK</name>
<evidence type="ECO:0008006" key="3">
    <source>
        <dbReference type="Google" id="ProtNLM"/>
    </source>
</evidence>
<evidence type="ECO:0000313" key="1">
    <source>
        <dbReference type="EMBL" id="PZP33271.1"/>
    </source>
</evidence>
<organism evidence="1 2">
    <name type="scientific">Roseateles depolymerans</name>
    <dbReference type="NCBI Taxonomy" id="76731"/>
    <lineage>
        <taxon>Bacteria</taxon>
        <taxon>Pseudomonadati</taxon>
        <taxon>Pseudomonadota</taxon>
        <taxon>Betaproteobacteria</taxon>
        <taxon>Burkholderiales</taxon>
        <taxon>Sphaerotilaceae</taxon>
        <taxon>Roseateles</taxon>
    </lineage>
</organism>
<dbReference type="EMBL" id="QFOD01000006">
    <property type="protein sequence ID" value="PZP33271.1"/>
    <property type="molecule type" value="Genomic_DNA"/>
</dbReference>
<sequence length="82" mass="8352">MSAVNGDLMPSTCPRCGGGFDCGARAGRCDCFDIRLTPEQREAVAQRWQGCLCVACLRDIAGGAGIMAACPSSTASPPAPSS</sequence>
<accession>A0A2W5DNA3</accession>
<comment type="caution">
    <text evidence="1">The sequence shown here is derived from an EMBL/GenBank/DDBJ whole genome shotgun (WGS) entry which is preliminary data.</text>
</comment>
<dbReference type="Proteomes" id="UP000249633">
    <property type="component" value="Unassembled WGS sequence"/>
</dbReference>
<reference evidence="1 2" key="1">
    <citation type="submission" date="2017-08" db="EMBL/GenBank/DDBJ databases">
        <title>Infants hospitalized years apart are colonized by the same room-sourced microbial strains.</title>
        <authorList>
            <person name="Brooks B."/>
            <person name="Olm M.R."/>
            <person name="Firek B.A."/>
            <person name="Baker R."/>
            <person name="Thomas B.C."/>
            <person name="Morowitz M.J."/>
            <person name="Banfield J.F."/>
        </authorList>
    </citation>
    <scope>NUCLEOTIDE SEQUENCE [LARGE SCALE GENOMIC DNA]</scope>
    <source>
        <strain evidence="1">S2_012_000_R2_81</strain>
    </source>
</reference>
<dbReference type="AlphaFoldDB" id="A0A2W5DNA3"/>
<proteinExistence type="predicted"/>
<evidence type="ECO:0000313" key="2">
    <source>
        <dbReference type="Proteomes" id="UP000249633"/>
    </source>
</evidence>
<gene>
    <name evidence="1" type="ORF">DI603_07785</name>
</gene>
<dbReference type="InterPro" id="IPR032720">
    <property type="entry name" value="Cys_rich_CWC"/>
</dbReference>